<protein>
    <recommendedName>
        <fullName evidence="4">Cadherin repeat domain-containing protein</fullName>
    </recommendedName>
</protein>
<keyword evidence="3" id="KW-1185">Reference proteome</keyword>
<dbReference type="AlphaFoldDB" id="A0A6C0GU70"/>
<dbReference type="EMBL" id="CP048222">
    <property type="protein sequence ID" value="QHT71586.1"/>
    <property type="molecule type" value="Genomic_DNA"/>
</dbReference>
<evidence type="ECO:0000256" key="1">
    <source>
        <dbReference type="SAM" id="SignalP"/>
    </source>
</evidence>
<dbReference type="KEGG" id="rhoz:GXP67_35435"/>
<dbReference type="Proteomes" id="UP000480178">
    <property type="component" value="Chromosome"/>
</dbReference>
<dbReference type="RefSeq" id="WP_162447521.1">
    <property type="nucleotide sequence ID" value="NZ_CP048222.1"/>
</dbReference>
<feature type="signal peptide" evidence="1">
    <location>
        <begin position="1"/>
        <end position="21"/>
    </location>
</feature>
<evidence type="ECO:0000313" key="2">
    <source>
        <dbReference type="EMBL" id="QHT71586.1"/>
    </source>
</evidence>
<feature type="chain" id="PRO_5025542014" description="Cadherin repeat domain-containing protein" evidence="1">
    <location>
        <begin position="22"/>
        <end position="530"/>
    </location>
</feature>
<accession>A0A6C0GU70</accession>
<gene>
    <name evidence="2" type="ORF">GXP67_35435</name>
</gene>
<reference evidence="2 3" key="1">
    <citation type="submission" date="2020-01" db="EMBL/GenBank/DDBJ databases">
        <authorList>
            <person name="Kim M.K."/>
        </authorList>
    </citation>
    <scope>NUCLEOTIDE SEQUENCE [LARGE SCALE GENOMIC DNA]</scope>
    <source>
        <strain evidence="2 3">172606-1</strain>
    </source>
</reference>
<evidence type="ECO:0008006" key="4">
    <source>
        <dbReference type="Google" id="ProtNLM"/>
    </source>
</evidence>
<name>A0A6C0GU70_9BACT</name>
<proteinExistence type="predicted"/>
<evidence type="ECO:0000313" key="3">
    <source>
        <dbReference type="Proteomes" id="UP000480178"/>
    </source>
</evidence>
<organism evidence="2 3">
    <name type="scientific">Rhodocytophaga rosea</name>
    <dbReference type="NCBI Taxonomy" id="2704465"/>
    <lineage>
        <taxon>Bacteria</taxon>
        <taxon>Pseudomonadati</taxon>
        <taxon>Bacteroidota</taxon>
        <taxon>Cytophagia</taxon>
        <taxon>Cytophagales</taxon>
        <taxon>Rhodocytophagaceae</taxon>
        <taxon>Rhodocytophaga</taxon>
    </lineage>
</organism>
<sequence length="530" mass="59749">MKKRALFSLFFAGLFQLPVSAQDSTNVQSVQSVPPAIPVEIILPTHINWNYIPEGQKLEFDLKTNQADASDFTFSLKEGALDGMVLDSTGHFSWTPGFDFVDRLHPSRNAQLVFEAHNDFDEKATKVIELKVVHMNQAPVVEELKPFYVQYNVSNTYTIDKAAVRDEDEDPLVFIPISDAMPEGAKLSSQGEFIWKPSLTQFNQLKSKPLSLEFYVEDQPGKSRTKGKFRIEATSMDLAPEVSIVPKTAAIRYKEDATVNMKFYLMDPNGDSDISSFGFVSENTLVPKSALVQNTINQYEFIWTPGYDFVQDPVDSVTFSINFFVIDKTQKRDEKKVQVTILNAVNEGEKDNKLYTDYRTSLVRAWDLMEQLKDTEKDLKKKYNRAKKGKKGRSITNASLGAVSGLAPVVLQPSPTQKIVSTVGGTTVMTIGTLEATEVIGRSTKDLIERLNYIMEKKNELQTKGDIFARKYSLKSSRRKPEFIKEMDEFVAVMNLKGLVALELDAGWQNKTKASDAQLVRTFKDFVPEN</sequence>
<keyword evidence="1" id="KW-0732">Signal</keyword>